<proteinExistence type="predicted"/>
<evidence type="ECO:0000313" key="2">
    <source>
        <dbReference type="EMBL" id="MCL6730989.1"/>
    </source>
</evidence>
<dbReference type="InterPro" id="IPR005546">
    <property type="entry name" value="Autotransporte_beta"/>
</dbReference>
<dbReference type="SMART" id="SM00869">
    <property type="entry name" value="Autotransporter"/>
    <property type="match status" value="1"/>
</dbReference>
<reference evidence="2" key="1">
    <citation type="submission" date="2022-05" db="EMBL/GenBank/DDBJ databases">
        <authorList>
            <person name="Jo J.-H."/>
            <person name="Im W.-T."/>
        </authorList>
    </citation>
    <scope>NUCLEOTIDE SEQUENCE</scope>
    <source>
        <strain evidence="2">SE220</strain>
    </source>
</reference>
<dbReference type="Pfam" id="PF03797">
    <property type="entry name" value="Autotransporter"/>
    <property type="match status" value="1"/>
</dbReference>
<feature type="domain" description="Autotransporter" evidence="1">
    <location>
        <begin position="4"/>
        <end position="234"/>
    </location>
</feature>
<dbReference type="InterPro" id="IPR006315">
    <property type="entry name" value="OM_autotransptr_brl_dom"/>
</dbReference>
<dbReference type="Gene3D" id="2.40.128.130">
    <property type="entry name" value="Autotransporter beta-domain"/>
    <property type="match status" value="1"/>
</dbReference>
<name>A0ABT0S547_9SPHN</name>
<protein>
    <submittedName>
        <fullName evidence="2">Autotransporter outer membrane beta-barrel domain-containing protein</fullName>
    </submittedName>
</protein>
<dbReference type="Proteomes" id="UP001165342">
    <property type="component" value="Unassembled WGS sequence"/>
</dbReference>
<dbReference type="InterPro" id="IPR036709">
    <property type="entry name" value="Autotransporte_beta_dom_sf"/>
</dbReference>
<sequence length="234" mass="25398">IECRASAPLHMWGQLDFQARKTDGDSEAGAMKAKRLTGVIGLDASVGGSAIVGGSIGFVNNHTHDKRWGDDIDADGYQIGLYGVYDPGAFYVKAMGTYNWYDGDSRRDIDFGVFGGSFAGTTRGDPDVKMWTLGLHGGYRWAISANSVLTPYLNLDYVAVTMDEFIETGLDGANLHLANNNDFDKAYGTIGAKWATQLGGVVPEVNIGYRHRFGNSNRAHVTEAFMCQTDTCPF</sequence>
<keyword evidence="3" id="KW-1185">Reference proteome</keyword>
<comment type="caution">
    <text evidence="2">The sequence shown here is derived from an EMBL/GenBank/DDBJ whole genome shotgun (WGS) entry which is preliminary data.</text>
</comment>
<evidence type="ECO:0000259" key="1">
    <source>
        <dbReference type="PROSITE" id="PS51208"/>
    </source>
</evidence>
<dbReference type="NCBIfam" id="TIGR01414">
    <property type="entry name" value="autotrans_barl"/>
    <property type="match status" value="1"/>
</dbReference>
<dbReference type="PROSITE" id="PS51208">
    <property type="entry name" value="AUTOTRANSPORTER"/>
    <property type="match status" value="1"/>
</dbReference>
<dbReference type="EMBL" id="JAMGBE010000007">
    <property type="protein sequence ID" value="MCL6730989.1"/>
    <property type="molecule type" value="Genomic_DNA"/>
</dbReference>
<organism evidence="2 3">
    <name type="scientific">Sphingomonas hankyongi</name>
    <dbReference type="NCBI Taxonomy" id="2908209"/>
    <lineage>
        <taxon>Bacteria</taxon>
        <taxon>Pseudomonadati</taxon>
        <taxon>Pseudomonadota</taxon>
        <taxon>Alphaproteobacteria</taxon>
        <taxon>Sphingomonadales</taxon>
        <taxon>Sphingomonadaceae</taxon>
        <taxon>Sphingomonas</taxon>
    </lineage>
</organism>
<accession>A0ABT0S547</accession>
<evidence type="ECO:0000313" key="3">
    <source>
        <dbReference type="Proteomes" id="UP001165342"/>
    </source>
</evidence>
<feature type="non-terminal residue" evidence="2">
    <location>
        <position position="234"/>
    </location>
</feature>
<dbReference type="SUPFAM" id="SSF103515">
    <property type="entry name" value="Autotransporter"/>
    <property type="match status" value="1"/>
</dbReference>
<feature type="non-terminal residue" evidence="2">
    <location>
        <position position="1"/>
    </location>
</feature>
<dbReference type="RefSeq" id="WP_249832491.1">
    <property type="nucleotide sequence ID" value="NZ_JAMGBE010000007.1"/>
</dbReference>
<gene>
    <name evidence="2" type="ORF">LZ538_13155</name>
</gene>